<sequence>MTNKIHPLEHIETDNMNDLHDQLPFNYSILENWFCCKVKKYS</sequence>
<evidence type="ECO:0000313" key="1">
    <source>
        <dbReference type="EMBL" id="QCW05878.1"/>
    </source>
</evidence>
<organism evidence="1">
    <name type="scientific">Staphylococcus lugdunensis</name>
    <dbReference type="NCBI Taxonomy" id="28035"/>
    <lineage>
        <taxon>Bacteria</taxon>
        <taxon>Bacillati</taxon>
        <taxon>Bacillota</taxon>
        <taxon>Bacilli</taxon>
        <taxon>Bacillales</taxon>
        <taxon>Staphylococcaceae</taxon>
        <taxon>Staphylococcus</taxon>
    </lineage>
</organism>
<reference evidence="1" key="1">
    <citation type="submission" date="2018-07" db="EMBL/GenBank/DDBJ databases">
        <authorList>
            <person name="Chang S.-C."/>
            <person name="Lu J.-J."/>
        </authorList>
    </citation>
    <scope>NUCLEOTIDE SEQUENCE</scope>
    <source>
        <strain evidence="1">118</strain>
    </source>
</reference>
<proteinExistence type="predicted"/>
<accession>A0A4Y5MT97</accession>
<dbReference type="AlphaFoldDB" id="A0A4Y5MT97"/>
<gene>
    <name evidence="1" type="ORF">CGMH118_36</name>
</gene>
<protein>
    <submittedName>
        <fullName evidence="1">Uncharacterized protein</fullName>
    </submittedName>
</protein>
<reference evidence="1" key="2">
    <citation type="journal article" date="2019" name="J. Antimicrob. Chemother.">
        <title>Characterization of a novel, type II staphylococcal cassette chromosome mec element from an endemic oxacillin-resistant Staphylococcus lugdunensis clone in a hospital setting.</title>
        <authorList>
            <person name="Chang S.C."/>
            <person name="Lin L.C."/>
            <person name="Ge M.C."/>
            <person name="Liu T.P."/>
            <person name="Lu J.J."/>
        </authorList>
    </citation>
    <scope>NUCLEOTIDE SEQUENCE</scope>
    <source>
        <strain evidence="1">118</strain>
    </source>
</reference>
<dbReference type="EMBL" id="MH602350">
    <property type="protein sequence ID" value="QCW05878.1"/>
    <property type="molecule type" value="Genomic_DNA"/>
</dbReference>
<name>A0A4Y5MT97_STALU</name>